<dbReference type="Proteomes" id="UP000815325">
    <property type="component" value="Unassembled WGS sequence"/>
</dbReference>
<evidence type="ECO:0000313" key="1">
    <source>
        <dbReference type="EMBL" id="KAF5834794.1"/>
    </source>
</evidence>
<organism evidence="1 2">
    <name type="scientific">Dunaliella salina</name>
    <name type="common">Green alga</name>
    <name type="synonym">Protococcus salinus</name>
    <dbReference type="NCBI Taxonomy" id="3046"/>
    <lineage>
        <taxon>Eukaryota</taxon>
        <taxon>Viridiplantae</taxon>
        <taxon>Chlorophyta</taxon>
        <taxon>core chlorophytes</taxon>
        <taxon>Chlorophyceae</taxon>
        <taxon>CS clade</taxon>
        <taxon>Chlamydomonadales</taxon>
        <taxon>Dunaliellaceae</taxon>
        <taxon>Dunaliella</taxon>
    </lineage>
</organism>
<name>A0ABQ7GJM9_DUNSA</name>
<sequence>MTGPESCLRYDSNVQSASLSAHRAYQPGEEVFDSYGCNLSPSDLLLDYGFVDPHNTNHRTMISAHDIAVPKSGRARTLLEAMQHLQGGEEVRLVLSHRGPDASVLTWIRAALGSDAELIRAGWRVKATKLDVALACKVMGTLGQPTNERREMEVLEALHAAVLRAQAAYPTSHEPDLQEPFLLFLSFALTPC</sequence>
<gene>
    <name evidence="1" type="ORF">DUNSADRAFT_8435</name>
</gene>
<dbReference type="PANTHER" id="PTHR13271:SF145">
    <property type="entry name" value="SET DOMAIN-CONTAINING PROTEIN"/>
    <property type="match status" value="1"/>
</dbReference>
<accession>A0ABQ7GJM9</accession>
<dbReference type="InterPro" id="IPR050600">
    <property type="entry name" value="SETD3_SETD6_MTase"/>
</dbReference>
<dbReference type="EMBL" id="MU069738">
    <property type="protein sequence ID" value="KAF5834794.1"/>
    <property type="molecule type" value="Genomic_DNA"/>
</dbReference>
<dbReference type="Gene3D" id="3.90.1410.10">
    <property type="entry name" value="set domain protein methyltransferase, domain 1"/>
    <property type="match status" value="1"/>
</dbReference>
<keyword evidence="2" id="KW-1185">Reference proteome</keyword>
<proteinExistence type="predicted"/>
<dbReference type="PANTHER" id="PTHR13271">
    <property type="entry name" value="UNCHARACTERIZED PUTATIVE METHYLTRANSFERASE"/>
    <property type="match status" value="1"/>
</dbReference>
<dbReference type="InterPro" id="IPR046341">
    <property type="entry name" value="SET_dom_sf"/>
</dbReference>
<evidence type="ECO:0008006" key="3">
    <source>
        <dbReference type="Google" id="ProtNLM"/>
    </source>
</evidence>
<dbReference type="SUPFAM" id="SSF82199">
    <property type="entry name" value="SET domain"/>
    <property type="match status" value="1"/>
</dbReference>
<protein>
    <recommendedName>
        <fullName evidence="3">Rubisco LSMT substrate-binding domain-containing protein</fullName>
    </recommendedName>
</protein>
<evidence type="ECO:0000313" key="2">
    <source>
        <dbReference type="Proteomes" id="UP000815325"/>
    </source>
</evidence>
<comment type="caution">
    <text evidence="1">The sequence shown here is derived from an EMBL/GenBank/DDBJ whole genome shotgun (WGS) entry which is preliminary data.</text>
</comment>
<reference evidence="1" key="1">
    <citation type="submission" date="2017-08" db="EMBL/GenBank/DDBJ databases">
        <authorList>
            <person name="Polle J.E."/>
            <person name="Barry K."/>
            <person name="Cushman J."/>
            <person name="Schmutz J."/>
            <person name="Tran D."/>
            <person name="Hathwaick L.T."/>
            <person name="Yim W.C."/>
            <person name="Jenkins J."/>
            <person name="Mckie-Krisberg Z.M."/>
            <person name="Prochnik S."/>
            <person name="Lindquist E."/>
            <person name="Dockter R.B."/>
            <person name="Adam C."/>
            <person name="Molina H."/>
            <person name="Bunkerborg J."/>
            <person name="Jin E."/>
            <person name="Buchheim M."/>
            <person name="Magnuson J."/>
        </authorList>
    </citation>
    <scope>NUCLEOTIDE SEQUENCE</scope>
    <source>
        <strain evidence="1">CCAP 19/18</strain>
    </source>
</reference>